<dbReference type="InterPro" id="IPR007038">
    <property type="entry name" value="HupE_UreJ"/>
</dbReference>
<sequence length="204" mass="20564">MIQTAICRTSRFLIVFLPAMLLASVVAAHPGHETQAGATFMSGLTHPVTGLDHLLAMVAVGIWAYSLGGRALWSVPSMFVLAMAVAGAAGLAGWQFALAESGIALSVLVLGVLIAAAVRVRWEVGAALVGLFAVFHGYAHGVEMPGGGAPGAYIAGFLLATALLHAAGIALGMTSGRLAYTPAMRVAGGVMAVAGAWMLGGGQI</sequence>
<feature type="signal peptide" evidence="2">
    <location>
        <begin position="1"/>
        <end position="28"/>
    </location>
</feature>
<dbReference type="Proteomes" id="UP001595799">
    <property type="component" value="Unassembled WGS sequence"/>
</dbReference>
<feature type="transmembrane region" description="Helical" evidence="1">
    <location>
        <begin position="151"/>
        <end position="171"/>
    </location>
</feature>
<keyword evidence="2" id="KW-0732">Signal</keyword>
<feature type="transmembrane region" description="Helical" evidence="1">
    <location>
        <begin position="72"/>
        <end position="91"/>
    </location>
</feature>
<feature type="transmembrane region" description="Helical" evidence="1">
    <location>
        <begin position="122"/>
        <end position="139"/>
    </location>
</feature>
<accession>A0ABV8UJ22</accession>
<dbReference type="PIRSF" id="PIRSF016919">
    <property type="entry name" value="HupE_UreJ"/>
    <property type="match status" value="1"/>
</dbReference>
<evidence type="ECO:0000256" key="1">
    <source>
        <dbReference type="SAM" id="Phobius"/>
    </source>
</evidence>
<dbReference type="Pfam" id="PF04955">
    <property type="entry name" value="HupE_UreJ"/>
    <property type="match status" value="1"/>
</dbReference>
<feature type="chain" id="PRO_5046713268" evidence="2">
    <location>
        <begin position="29"/>
        <end position="204"/>
    </location>
</feature>
<keyword evidence="4" id="KW-1185">Reference proteome</keyword>
<gene>
    <name evidence="3" type="ORF">ACFOW6_05805</name>
</gene>
<organism evidence="3 4">
    <name type="scientific">Fodinicurvata halophila</name>
    <dbReference type="NCBI Taxonomy" id="1419723"/>
    <lineage>
        <taxon>Bacteria</taxon>
        <taxon>Pseudomonadati</taxon>
        <taxon>Pseudomonadota</taxon>
        <taxon>Alphaproteobacteria</taxon>
        <taxon>Rhodospirillales</taxon>
        <taxon>Rhodovibrionaceae</taxon>
        <taxon>Fodinicurvata</taxon>
    </lineage>
</organism>
<comment type="caution">
    <text evidence="3">The sequence shown here is derived from an EMBL/GenBank/DDBJ whole genome shotgun (WGS) entry which is preliminary data.</text>
</comment>
<evidence type="ECO:0000313" key="4">
    <source>
        <dbReference type="Proteomes" id="UP001595799"/>
    </source>
</evidence>
<proteinExistence type="predicted"/>
<evidence type="ECO:0000313" key="3">
    <source>
        <dbReference type="EMBL" id="MFC4351054.1"/>
    </source>
</evidence>
<keyword evidence="1" id="KW-0472">Membrane</keyword>
<feature type="transmembrane region" description="Helical" evidence="1">
    <location>
        <begin position="97"/>
        <end position="115"/>
    </location>
</feature>
<dbReference type="EMBL" id="JBHSCW010000003">
    <property type="protein sequence ID" value="MFC4351054.1"/>
    <property type="molecule type" value="Genomic_DNA"/>
</dbReference>
<name>A0ABV8UJ22_9PROT</name>
<feature type="transmembrane region" description="Helical" evidence="1">
    <location>
        <begin position="44"/>
        <end position="65"/>
    </location>
</feature>
<feature type="transmembrane region" description="Helical" evidence="1">
    <location>
        <begin position="183"/>
        <end position="200"/>
    </location>
</feature>
<reference evidence="4" key="1">
    <citation type="journal article" date="2019" name="Int. J. Syst. Evol. Microbiol.">
        <title>The Global Catalogue of Microorganisms (GCM) 10K type strain sequencing project: providing services to taxonomists for standard genome sequencing and annotation.</title>
        <authorList>
            <consortium name="The Broad Institute Genomics Platform"/>
            <consortium name="The Broad Institute Genome Sequencing Center for Infectious Disease"/>
            <person name="Wu L."/>
            <person name="Ma J."/>
        </authorList>
    </citation>
    <scope>NUCLEOTIDE SEQUENCE [LARGE SCALE GENOMIC DNA]</scope>
    <source>
        <strain evidence="4">CECT 8472</strain>
    </source>
</reference>
<evidence type="ECO:0000256" key="2">
    <source>
        <dbReference type="SAM" id="SignalP"/>
    </source>
</evidence>
<dbReference type="RefSeq" id="WP_382421396.1">
    <property type="nucleotide sequence ID" value="NZ_JBHSCW010000003.1"/>
</dbReference>
<keyword evidence="1" id="KW-0812">Transmembrane</keyword>
<protein>
    <submittedName>
        <fullName evidence="3">HupE/UreJ family protein</fullName>
    </submittedName>
</protein>
<keyword evidence="1" id="KW-1133">Transmembrane helix</keyword>